<name>A0A8H7P8Q1_9APHY</name>
<proteinExistence type="predicted"/>
<comment type="caution">
    <text evidence="1">The sequence shown here is derived from an EMBL/GenBank/DDBJ whole genome shotgun (WGS) entry which is preliminary data.</text>
</comment>
<dbReference type="EMBL" id="JADOXO010000017">
    <property type="protein sequence ID" value="KAF9819560.1"/>
    <property type="molecule type" value="Genomic_DNA"/>
</dbReference>
<gene>
    <name evidence="1" type="ORF">IEO21_02024</name>
</gene>
<evidence type="ECO:0000313" key="1">
    <source>
        <dbReference type="EMBL" id="KAF9819560.1"/>
    </source>
</evidence>
<evidence type="ECO:0000313" key="2">
    <source>
        <dbReference type="Proteomes" id="UP000639403"/>
    </source>
</evidence>
<accession>A0A8H7P8Q1</accession>
<sequence length="75" mass="8334">MSATIPYPLWPLFLTSIGGTGNTKAVHNVWEVVAVRAGRVATVGEDYFRCRKVTSRPGFQRDQIVLTLLLLMSAR</sequence>
<reference evidence="1" key="1">
    <citation type="submission" date="2020-11" db="EMBL/GenBank/DDBJ databases">
        <authorList>
            <person name="Koelle M."/>
            <person name="Horta M.A.C."/>
            <person name="Nowrousian M."/>
            <person name="Ohm R.A."/>
            <person name="Benz P."/>
            <person name="Pilgard A."/>
        </authorList>
    </citation>
    <scope>NUCLEOTIDE SEQUENCE</scope>
    <source>
        <strain evidence="1">FPRL280</strain>
    </source>
</reference>
<protein>
    <submittedName>
        <fullName evidence="1">Uncharacterized protein</fullName>
    </submittedName>
</protein>
<dbReference type="AlphaFoldDB" id="A0A8H7P8Q1"/>
<dbReference type="Proteomes" id="UP000639403">
    <property type="component" value="Unassembled WGS sequence"/>
</dbReference>
<reference evidence="1" key="2">
    <citation type="journal article" name="Front. Microbiol.">
        <title>Degradative Capacity of Two Strains of Rhodonia placenta: From Phenotype to Genotype.</title>
        <authorList>
            <person name="Kolle M."/>
            <person name="Horta M.A.C."/>
            <person name="Nowrousian M."/>
            <person name="Ohm R.A."/>
            <person name="Benz J.P."/>
            <person name="Pilgard A."/>
        </authorList>
    </citation>
    <scope>NUCLEOTIDE SEQUENCE</scope>
    <source>
        <strain evidence="1">FPRL280</strain>
    </source>
</reference>
<organism evidence="1 2">
    <name type="scientific">Rhodonia placenta</name>
    <dbReference type="NCBI Taxonomy" id="104341"/>
    <lineage>
        <taxon>Eukaryota</taxon>
        <taxon>Fungi</taxon>
        <taxon>Dikarya</taxon>
        <taxon>Basidiomycota</taxon>
        <taxon>Agaricomycotina</taxon>
        <taxon>Agaricomycetes</taxon>
        <taxon>Polyporales</taxon>
        <taxon>Adustoporiaceae</taxon>
        <taxon>Rhodonia</taxon>
    </lineage>
</organism>